<feature type="domain" description="Tyrosine-protein kinase G-rich" evidence="9">
    <location>
        <begin position="306"/>
        <end position="376"/>
    </location>
</feature>
<keyword evidence="3 7" id="KW-0812">Transmembrane</keyword>
<comment type="caution">
    <text evidence="10">The sequence shown here is derived from an EMBL/GenBank/DDBJ whole genome shotgun (WGS) entry which is preliminary data.</text>
</comment>
<dbReference type="InterPro" id="IPR032807">
    <property type="entry name" value="GNVR"/>
</dbReference>
<dbReference type="SUPFAM" id="SSF160355">
    <property type="entry name" value="Bacterial polysaccharide co-polymerase-like"/>
    <property type="match status" value="1"/>
</dbReference>
<dbReference type="RefSeq" id="WP_265134175.1">
    <property type="nucleotide sequence ID" value="NZ_FXTX01000016.1"/>
</dbReference>
<evidence type="ECO:0000256" key="1">
    <source>
        <dbReference type="ARBA" id="ARBA00004651"/>
    </source>
</evidence>
<evidence type="ECO:0000256" key="5">
    <source>
        <dbReference type="ARBA" id="ARBA00023136"/>
    </source>
</evidence>
<keyword evidence="5 7" id="KW-0472">Membrane</keyword>
<evidence type="ECO:0000256" key="6">
    <source>
        <dbReference type="SAM" id="Coils"/>
    </source>
</evidence>
<dbReference type="Pfam" id="PF13807">
    <property type="entry name" value="GNVR"/>
    <property type="match status" value="1"/>
</dbReference>
<evidence type="ECO:0000259" key="8">
    <source>
        <dbReference type="Pfam" id="PF02706"/>
    </source>
</evidence>
<keyword evidence="6" id="KW-0175">Coiled coil</keyword>
<dbReference type="PANTHER" id="PTHR32309">
    <property type="entry name" value="TYROSINE-PROTEIN KINASE"/>
    <property type="match status" value="1"/>
</dbReference>
<dbReference type="InterPro" id="IPR050445">
    <property type="entry name" value="Bact_polysacc_biosynth/exp"/>
</dbReference>
<keyword evidence="11" id="KW-1185">Reference proteome</keyword>
<feature type="transmembrane region" description="Helical" evidence="7">
    <location>
        <begin position="33"/>
        <end position="56"/>
    </location>
</feature>
<dbReference type="GO" id="GO:0004713">
    <property type="term" value="F:protein tyrosine kinase activity"/>
    <property type="evidence" value="ECO:0007669"/>
    <property type="project" value="TreeGrafter"/>
</dbReference>
<evidence type="ECO:0000313" key="11">
    <source>
        <dbReference type="Proteomes" id="UP001157947"/>
    </source>
</evidence>
<dbReference type="InterPro" id="IPR003856">
    <property type="entry name" value="LPS_length_determ_N"/>
</dbReference>
<evidence type="ECO:0000256" key="3">
    <source>
        <dbReference type="ARBA" id="ARBA00022692"/>
    </source>
</evidence>
<sequence length="393" mass="44205">MESREKLNSQECYQEDEIDLYELWLVLKKRKKLILGLFLGVSILTAIISFIMTPIYRSEATVIPVSSKSTGLGSLAGLAAMAGVSIPSAGDDSSKILAVLNSREIKERVIKKLNLIPILLEDDIPKKRDPMNVAVDILKGMVNISDDKKTGVINISVDYKDPKLAQKIAQTYIDELQKIMNEKKLTVAKFNRAFLEEQLNEQEKKLEELQKRLAEFQKKTKIIAPESQISGVVELYSNLISQKMSLLVKLKSMEAAFAPDNPQVKAIKEQLAAIDNQIKQIEEKSNIGALPSLSQAPEKLTEYGDLMREVKVAQEIYKNLLTMYEQAKLDEAKENIYVEVIDKPNLPDLPAKPKKKLMVAVAGISALFLGIFLAFFLEWLNNVKRRNRENIAS</sequence>
<accession>A0AA45WNE2</accession>
<feature type="transmembrane region" description="Helical" evidence="7">
    <location>
        <begin position="357"/>
        <end position="380"/>
    </location>
</feature>
<comment type="subcellular location">
    <subcellularLocation>
        <location evidence="1">Cell membrane</location>
        <topology evidence="1">Multi-pass membrane protein</topology>
    </subcellularLocation>
</comment>
<evidence type="ECO:0000259" key="9">
    <source>
        <dbReference type="Pfam" id="PF13807"/>
    </source>
</evidence>
<dbReference type="Pfam" id="PF02706">
    <property type="entry name" value="Wzz"/>
    <property type="match status" value="1"/>
</dbReference>
<keyword evidence="2" id="KW-1003">Cell membrane</keyword>
<dbReference type="Proteomes" id="UP001157947">
    <property type="component" value="Unassembled WGS sequence"/>
</dbReference>
<evidence type="ECO:0000256" key="4">
    <source>
        <dbReference type="ARBA" id="ARBA00022989"/>
    </source>
</evidence>
<evidence type="ECO:0000256" key="7">
    <source>
        <dbReference type="SAM" id="Phobius"/>
    </source>
</evidence>
<feature type="coiled-coil region" evidence="6">
    <location>
        <begin position="173"/>
        <end position="219"/>
    </location>
</feature>
<proteinExistence type="predicted"/>
<feature type="domain" description="Polysaccharide chain length determinant N-terminal" evidence="8">
    <location>
        <begin position="16"/>
        <end position="113"/>
    </location>
</feature>
<protein>
    <submittedName>
        <fullName evidence="10">Uncharacterized protein involved in exopolysaccharide biosynthesis</fullName>
    </submittedName>
</protein>
<evidence type="ECO:0000313" key="10">
    <source>
        <dbReference type="EMBL" id="SMP17667.1"/>
    </source>
</evidence>
<evidence type="ECO:0000256" key="2">
    <source>
        <dbReference type="ARBA" id="ARBA00022475"/>
    </source>
</evidence>
<gene>
    <name evidence="10" type="ORF">SAMN06264868_11628</name>
</gene>
<dbReference type="AlphaFoldDB" id="A0AA45WNE2"/>
<keyword evidence="4 7" id="KW-1133">Transmembrane helix</keyword>
<dbReference type="GO" id="GO:0005886">
    <property type="term" value="C:plasma membrane"/>
    <property type="evidence" value="ECO:0007669"/>
    <property type="project" value="UniProtKB-SubCell"/>
</dbReference>
<organism evidence="10 11">
    <name type="scientific">Venenivibrio stagnispumantis</name>
    <dbReference type="NCBI Taxonomy" id="407998"/>
    <lineage>
        <taxon>Bacteria</taxon>
        <taxon>Pseudomonadati</taxon>
        <taxon>Aquificota</taxon>
        <taxon>Aquificia</taxon>
        <taxon>Aquificales</taxon>
        <taxon>Hydrogenothermaceae</taxon>
        <taxon>Venenivibrio</taxon>
    </lineage>
</organism>
<dbReference type="EMBL" id="FXTX01000016">
    <property type="protein sequence ID" value="SMP17667.1"/>
    <property type="molecule type" value="Genomic_DNA"/>
</dbReference>
<dbReference type="PANTHER" id="PTHR32309:SF13">
    <property type="entry name" value="FERRIC ENTEROBACTIN TRANSPORT PROTEIN FEPE"/>
    <property type="match status" value="1"/>
</dbReference>
<name>A0AA45WNE2_9AQUI</name>
<reference evidence="10" key="1">
    <citation type="submission" date="2017-05" db="EMBL/GenBank/DDBJ databases">
        <authorList>
            <person name="Varghese N."/>
            <person name="Submissions S."/>
        </authorList>
    </citation>
    <scope>NUCLEOTIDE SEQUENCE</scope>
    <source>
        <strain evidence="10">DSM 18763</strain>
    </source>
</reference>